<dbReference type="InterPro" id="IPR015943">
    <property type="entry name" value="WD40/YVTN_repeat-like_dom_sf"/>
</dbReference>
<feature type="compositionally biased region" description="Polar residues" evidence="5">
    <location>
        <begin position="701"/>
        <end position="712"/>
    </location>
</feature>
<feature type="compositionally biased region" description="Basic residues" evidence="5">
    <location>
        <begin position="852"/>
        <end position="862"/>
    </location>
</feature>
<dbReference type="InterPro" id="IPR001680">
    <property type="entry name" value="WD40_rpt"/>
</dbReference>
<feature type="region of interest" description="Disordered" evidence="5">
    <location>
        <begin position="668"/>
        <end position="720"/>
    </location>
</feature>
<dbReference type="SMART" id="SM00320">
    <property type="entry name" value="WD40"/>
    <property type="match status" value="4"/>
</dbReference>
<organism evidence="7 8">
    <name type="scientific">Phascolomyces articulosus</name>
    <dbReference type="NCBI Taxonomy" id="60185"/>
    <lineage>
        <taxon>Eukaryota</taxon>
        <taxon>Fungi</taxon>
        <taxon>Fungi incertae sedis</taxon>
        <taxon>Mucoromycota</taxon>
        <taxon>Mucoromycotina</taxon>
        <taxon>Mucoromycetes</taxon>
        <taxon>Mucorales</taxon>
        <taxon>Lichtheimiaceae</taxon>
        <taxon>Phascolomyces</taxon>
    </lineage>
</organism>
<gene>
    <name evidence="7" type="ORF">BDA99DRAFT_562836</name>
</gene>
<dbReference type="GO" id="GO:0016567">
    <property type="term" value="P:protein ubiquitination"/>
    <property type="evidence" value="ECO:0007669"/>
    <property type="project" value="TreeGrafter"/>
</dbReference>
<feature type="compositionally biased region" description="Polar residues" evidence="5">
    <location>
        <begin position="797"/>
        <end position="827"/>
    </location>
</feature>
<feature type="domain" description="EIPR1-like beta-propeller" evidence="6">
    <location>
        <begin position="257"/>
        <end position="391"/>
    </location>
</feature>
<evidence type="ECO:0000313" key="7">
    <source>
        <dbReference type="EMBL" id="KAI9253884.1"/>
    </source>
</evidence>
<feature type="compositionally biased region" description="Basic and acidic residues" evidence="5">
    <location>
        <begin position="775"/>
        <end position="786"/>
    </location>
</feature>
<feature type="region of interest" description="Disordered" evidence="5">
    <location>
        <begin position="749"/>
        <end position="912"/>
    </location>
</feature>
<dbReference type="SUPFAM" id="SSF50978">
    <property type="entry name" value="WD40 repeat-like"/>
    <property type="match status" value="1"/>
</dbReference>
<proteinExistence type="inferred from homology"/>
<dbReference type="InterPro" id="IPR059104">
    <property type="entry name" value="Beta-prop_EIPR1-like"/>
</dbReference>
<name>A0AAD5JTP6_9FUNG</name>
<dbReference type="Gene3D" id="2.130.10.10">
    <property type="entry name" value="YVTN repeat-like/Quinoprotein amine dehydrogenase"/>
    <property type="match status" value="1"/>
</dbReference>
<dbReference type="PANTHER" id="PTHR14205">
    <property type="entry name" value="WD-REPEAT PROTEIN"/>
    <property type="match status" value="1"/>
</dbReference>
<feature type="compositionally biased region" description="Basic and acidic residues" evidence="5">
    <location>
        <begin position="828"/>
        <end position="843"/>
    </location>
</feature>
<dbReference type="PROSITE" id="PS50082">
    <property type="entry name" value="WD_REPEATS_2"/>
    <property type="match status" value="1"/>
</dbReference>
<keyword evidence="2 4" id="KW-0853">WD repeat</keyword>
<feature type="repeat" description="WD" evidence="4">
    <location>
        <begin position="359"/>
        <end position="391"/>
    </location>
</feature>
<evidence type="ECO:0000313" key="8">
    <source>
        <dbReference type="Proteomes" id="UP001209540"/>
    </source>
</evidence>
<accession>A0AAD5JTP6</accession>
<protein>
    <submittedName>
        <fullName evidence="7">WD40-repeat-containing domain protein</fullName>
    </submittedName>
</protein>
<evidence type="ECO:0000256" key="2">
    <source>
        <dbReference type="ARBA" id="ARBA00022574"/>
    </source>
</evidence>
<evidence type="ECO:0000256" key="3">
    <source>
        <dbReference type="ARBA" id="ARBA00022737"/>
    </source>
</evidence>
<keyword evidence="3" id="KW-0677">Repeat</keyword>
<reference evidence="7" key="1">
    <citation type="journal article" date="2022" name="IScience">
        <title>Evolution of zygomycete secretomes and the origins of terrestrial fungal ecologies.</title>
        <authorList>
            <person name="Chang Y."/>
            <person name="Wang Y."/>
            <person name="Mondo S."/>
            <person name="Ahrendt S."/>
            <person name="Andreopoulos W."/>
            <person name="Barry K."/>
            <person name="Beard J."/>
            <person name="Benny G.L."/>
            <person name="Blankenship S."/>
            <person name="Bonito G."/>
            <person name="Cuomo C."/>
            <person name="Desiro A."/>
            <person name="Gervers K.A."/>
            <person name="Hundley H."/>
            <person name="Kuo A."/>
            <person name="LaButti K."/>
            <person name="Lang B.F."/>
            <person name="Lipzen A."/>
            <person name="O'Donnell K."/>
            <person name="Pangilinan J."/>
            <person name="Reynolds N."/>
            <person name="Sandor L."/>
            <person name="Smith M.E."/>
            <person name="Tsang A."/>
            <person name="Grigoriev I.V."/>
            <person name="Stajich J.E."/>
            <person name="Spatafora J.W."/>
        </authorList>
    </citation>
    <scope>NUCLEOTIDE SEQUENCE</scope>
    <source>
        <strain evidence="7">RSA 2281</strain>
    </source>
</reference>
<comment type="similarity">
    <text evidence="1">Belongs to the WD repeat EIPR1 family.</text>
</comment>
<dbReference type="Proteomes" id="UP001209540">
    <property type="component" value="Unassembled WGS sequence"/>
</dbReference>
<dbReference type="PANTHER" id="PTHR14205:SF15">
    <property type="entry name" value="EARP AND GARP COMPLEX-INTERACTING PROTEIN 1"/>
    <property type="match status" value="1"/>
</dbReference>
<evidence type="ECO:0000256" key="5">
    <source>
        <dbReference type="SAM" id="MobiDB-lite"/>
    </source>
</evidence>
<dbReference type="PROSITE" id="PS50294">
    <property type="entry name" value="WD_REPEATS_REGION"/>
    <property type="match status" value="1"/>
</dbReference>
<dbReference type="AlphaFoldDB" id="A0AAD5JTP6"/>
<dbReference type="InterPro" id="IPR040323">
    <property type="entry name" value="EIPR1"/>
</dbReference>
<evidence type="ECO:0000259" key="6">
    <source>
        <dbReference type="Pfam" id="PF23609"/>
    </source>
</evidence>
<dbReference type="Pfam" id="PF23609">
    <property type="entry name" value="Beta-prop_EIPR1"/>
    <property type="match status" value="1"/>
</dbReference>
<reference evidence="7" key="2">
    <citation type="submission" date="2023-02" db="EMBL/GenBank/DDBJ databases">
        <authorList>
            <consortium name="DOE Joint Genome Institute"/>
            <person name="Mondo S.J."/>
            <person name="Chang Y."/>
            <person name="Wang Y."/>
            <person name="Ahrendt S."/>
            <person name="Andreopoulos W."/>
            <person name="Barry K."/>
            <person name="Beard J."/>
            <person name="Benny G.L."/>
            <person name="Blankenship S."/>
            <person name="Bonito G."/>
            <person name="Cuomo C."/>
            <person name="Desiro A."/>
            <person name="Gervers K.A."/>
            <person name="Hundley H."/>
            <person name="Kuo A."/>
            <person name="LaButti K."/>
            <person name="Lang B.F."/>
            <person name="Lipzen A."/>
            <person name="O'Donnell K."/>
            <person name="Pangilinan J."/>
            <person name="Reynolds N."/>
            <person name="Sandor L."/>
            <person name="Smith M.W."/>
            <person name="Tsang A."/>
            <person name="Grigoriev I.V."/>
            <person name="Stajich J.E."/>
            <person name="Spatafora J.W."/>
        </authorList>
    </citation>
    <scope>NUCLEOTIDE SEQUENCE</scope>
    <source>
        <strain evidence="7">RSA 2281</strain>
    </source>
</reference>
<comment type="caution">
    <text evidence="7">The sequence shown here is derived from an EMBL/GenBank/DDBJ whole genome shotgun (WGS) entry which is preliminary data.</text>
</comment>
<feature type="compositionally biased region" description="Basic and acidic residues" evidence="5">
    <location>
        <begin position="690"/>
        <end position="700"/>
    </location>
</feature>
<evidence type="ECO:0000256" key="1">
    <source>
        <dbReference type="ARBA" id="ARBA00005672"/>
    </source>
</evidence>
<evidence type="ECO:0000256" key="4">
    <source>
        <dbReference type="PROSITE-ProRule" id="PRU00221"/>
    </source>
</evidence>
<dbReference type="InterPro" id="IPR036322">
    <property type="entry name" value="WD40_repeat_dom_sf"/>
</dbReference>
<sequence>MVRINVYDVDRKIMLSQVGRRMPFLCAVNQSLGWRILSEGITEITKSLRTNCFELNNEEYLTSMAQSDKHVGIIALGSAYRRKDGFYNLYFVKDLMAPNNIVVDRSRFQLVHVEKLNIPIHSLDWTGSHILVGSKGGITRLYTVHGEFNEWNYIREEEEAATEGQHKNKITHVAEYTMSTSKVHEAPVLPDKYPMSSVIKSTRFNPTYSDNHVYKLWQPLTPFSNKSMLDDTNDPQNGKSTSSEFLTTFMSQINIWDASDEKQPKTSLDLGLSPINCGHWSPHAPHSLIVTGGCDRSLKVIDIRTKNGVVWQADDAHARPIRDAKFNTFIPYWIASAGEDAVVNIFDIRASYHAPVAKISGHEGVVEALSWSNMRCENLATVSSDGTMRMWMLNTNTIPVFDTHYQTAKWSKRDTPPAILRPQSKAQWHSWQQSTVEEPWSRVDKHIYYCDSDDPWGHSEEYEPETMLLPSALGIGEWGRSDKGPVYIGEDFEKSKGTVIRVIKSKSLIGDYYCITDRGQLSVQTVRLENPETWTYRYKYNKEYYPLAHQIEYDLYSRQIDRAWEDIEQLRNAQCDGDESERDDQVAYFEDCIQILPPIEPNEWQIDSIPDKKDRRTSRRLWNEDDLWEAAISTFRKDLDYWGECRLPPGYATRFEFDLNLKERKMAPPPVPIMSPEGPMTTSPPPINNGREESVADNHTIRSPTRSSIATGSSSKRDSSIRESMIHNDTKRWHQLQQQQYEEGILLPSSPRLEDSNDEGDPNISSPTMVMPMPEKQDLVRLERSSTRGLRSKPSILRSNFLSRTSSSESYKNLHHQPTTIPNQPSYHQEEQQQHHPQAENRHRFAKPNTHSLKRMFTRRVKSQPPPEPKKEEDMTEPSTPPLPPEETETEMPDPPLTRKRTTRRNAVFGAS</sequence>
<dbReference type="EMBL" id="JAIXMP010000025">
    <property type="protein sequence ID" value="KAI9253884.1"/>
    <property type="molecule type" value="Genomic_DNA"/>
</dbReference>
<keyword evidence="8" id="KW-1185">Reference proteome</keyword>